<accession>A0A9P5YJL1</accession>
<keyword evidence="2" id="KW-1185">Reference proteome</keyword>
<protein>
    <submittedName>
        <fullName evidence="1">Uncharacterized protein</fullName>
    </submittedName>
</protein>
<dbReference type="AlphaFoldDB" id="A0A9P5YJL1"/>
<evidence type="ECO:0000313" key="1">
    <source>
        <dbReference type="EMBL" id="KAF9470307.1"/>
    </source>
</evidence>
<sequence length="97" mass="11010">MFSCFVKVSILRPCVRGFHTRTLQCSEGLLAVAVGVGFFSSHFAPPPSIHPSIHLSIYPRSVRPSVRVSLRFVHRLREFSHPRTKEYRARMSSGDNL</sequence>
<gene>
    <name evidence="1" type="ORF">BDN70DRAFT_721812</name>
</gene>
<organism evidence="1 2">
    <name type="scientific">Pholiota conissans</name>
    <dbReference type="NCBI Taxonomy" id="109636"/>
    <lineage>
        <taxon>Eukaryota</taxon>
        <taxon>Fungi</taxon>
        <taxon>Dikarya</taxon>
        <taxon>Basidiomycota</taxon>
        <taxon>Agaricomycotina</taxon>
        <taxon>Agaricomycetes</taxon>
        <taxon>Agaricomycetidae</taxon>
        <taxon>Agaricales</taxon>
        <taxon>Agaricineae</taxon>
        <taxon>Strophariaceae</taxon>
        <taxon>Pholiota</taxon>
    </lineage>
</organism>
<name>A0A9P5YJL1_9AGAR</name>
<reference evidence="1" key="1">
    <citation type="submission" date="2020-11" db="EMBL/GenBank/DDBJ databases">
        <authorList>
            <consortium name="DOE Joint Genome Institute"/>
            <person name="Ahrendt S."/>
            <person name="Riley R."/>
            <person name="Andreopoulos W."/>
            <person name="Labutti K."/>
            <person name="Pangilinan J."/>
            <person name="Ruiz-Duenas F.J."/>
            <person name="Barrasa J.M."/>
            <person name="Sanchez-Garcia M."/>
            <person name="Camarero S."/>
            <person name="Miyauchi S."/>
            <person name="Serrano A."/>
            <person name="Linde D."/>
            <person name="Babiker R."/>
            <person name="Drula E."/>
            <person name="Ayuso-Fernandez I."/>
            <person name="Pacheco R."/>
            <person name="Padilla G."/>
            <person name="Ferreira P."/>
            <person name="Barriuso J."/>
            <person name="Kellner H."/>
            <person name="Castanera R."/>
            <person name="Alfaro M."/>
            <person name="Ramirez L."/>
            <person name="Pisabarro A.G."/>
            <person name="Kuo A."/>
            <person name="Tritt A."/>
            <person name="Lipzen A."/>
            <person name="He G."/>
            <person name="Yan M."/>
            <person name="Ng V."/>
            <person name="Cullen D."/>
            <person name="Martin F."/>
            <person name="Rosso M.-N."/>
            <person name="Henrissat B."/>
            <person name="Hibbett D."/>
            <person name="Martinez A.T."/>
            <person name="Grigoriev I.V."/>
        </authorList>
    </citation>
    <scope>NUCLEOTIDE SEQUENCE</scope>
    <source>
        <strain evidence="1">CIRM-BRFM 674</strain>
    </source>
</reference>
<proteinExistence type="predicted"/>
<dbReference type="Proteomes" id="UP000807469">
    <property type="component" value="Unassembled WGS sequence"/>
</dbReference>
<evidence type="ECO:0000313" key="2">
    <source>
        <dbReference type="Proteomes" id="UP000807469"/>
    </source>
</evidence>
<comment type="caution">
    <text evidence="1">The sequence shown here is derived from an EMBL/GenBank/DDBJ whole genome shotgun (WGS) entry which is preliminary data.</text>
</comment>
<dbReference type="EMBL" id="MU156081">
    <property type="protein sequence ID" value="KAF9470307.1"/>
    <property type="molecule type" value="Genomic_DNA"/>
</dbReference>